<protein>
    <recommendedName>
        <fullName evidence="10">Protein FAM183A</fullName>
    </recommendedName>
</protein>
<sequence length="180" mass="20779">MQMKSHIGEKLVLSSQRQRCSTEVRSKSKGLQDQCPRASRGLPTSMAGAKPKTPVDIVHQNAIHCETIRKEQMSQKLYTEFSINPFKKLHVLTDKPMSRNTNEHEEEDPTFLKIIHGARLEPTKKYTHPQTESQEIGWISTPLIVPDRSDRRLNFPRQNSEITKYMDAAWRLKEQTQNLG</sequence>
<evidence type="ECO:0000256" key="3">
    <source>
        <dbReference type="ARBA" id="ARBA00022490"/>
    </source>
</evidence>
<dbReference type="PANTHER" id="PTHR33865:SF3">
    <property type="entry name" value="PROTEIN FAM183B"/>
    <property type="match status" value="1"/>
</dbReference>
<name>A0AAD7WDF8_9TELE</name>
<evidence type="ECO:0000256" key="7">
    <source>
        <dbReference type="SAM" id="MobiDB-lite"/>
    </source>
</evidence>
<evidence type="ECO:0000256" key="6">
    <source>
        <dbReference type="ARBA" id="ARBA00034777"/>
    </source>
</evidence>
<dbReference type="PANTHER" id="PTHR33865">
    <property type="entry name" value="PROTEIN FAM183B"/>
    <property type="match status" value="1"/>
</dbReference>
<dbReference type="AlphaFoldDB" id="A0AAD7WDF8"/>
<comment type="subcellular location">
    <subcellularLocation>
        <location evidence="1">Cell projection</location>
        <location evidence="1">Cilium</location>
    </subcellularLocation>
    <subcellularLocation>
        <location evidence="2">Cytoplasm</location>
        <location evidence="2">Cytoskeleton</location>
    </subcellularLocation>
</comment>
<dbReference type="GO" id="GO:0005856">
    <property type="term" value="C:cytoskeleton"/>
    <property type="evidence" value="ECO:0007669"/>
    <property type="project" value="UniProtKB-SubCell"/>
</dbReference>
<comment type="similarity">
    <text evidence="6">Belongs to the CFAP144 family.</text>
</comment>
<proteinExistence type="inferred from homology"/>
<dbReference type="InterPro" id="IPR029214">
    <property type="entry name" value="CFAP144"/>
</dbReference>
<feature type="region of interest" description="Disordered" evidence="7">
    <location>
        <begin position="1"/>
        <end position="52"/>
    </location>
</feature>
<comment type="caution">
    <text evidence="8">The sequence shown here is derived from an EMBL/GenBank/DDBJ whole genome shotgun (WGS) entry which is preliminary data.</text>
</comment>
<dbReference type="EMBL" id="JAINUG010000145">
    <property type="protein sequence ID" value="KAJ8392535.1"/>
    <property type="molecule type" value="Genomic_DNA"/>
</dbReference>
<dbReference type="Pfam" id="PF14886">
    <property type="entry name" value="FAM183"/>
    <property type="match status" value="1"/>
</dbReference>
<evidence type="ECO:0000256" key="2">
    <source>
        <dbReference type="ARBA" id="ARBA00004245"/>
    </source>
</evidence>
<gene>
    <name evidence="8" type="ORF">AAFF_G00074130</name>
</gene>
<keyword evidence="4" id="KW-0206">Cytoskeleton</keyword>
<evidence type="ECO:0000313" key="8">
    <source>
        <dbReference type="EMBL" id="KAJ8392535.1"/>
    </source>
</evidence>
<evidence type="ECO:0008006" key="10">
    <source>
        <dbReference type="Google" id="ProtNLM"/>
    </source>
</evidence>
<organism evidence="8 9">
    <name type="scientific">Aldrovandia affinis</name>
    <dbReference type="NCBI Taxonomy" id="143900"/>
    <lineage>
        <taxon>Eukaryota</taxon>
        <taxon>Metazoa</taxon>
        <taxon>Chordata</taxon>
        <taxon>Craniata</taxon>
        <taxon>Vertebrata</taxon>
        <taxon>Euteleostomi</taxon>
        <taxon>Actinopterygii</taxon>
        <taxon>Neopterygii</taxon>
        <taxon>Teleostei</taxon>
        <taxon>Notacanthiformes</taxon>
        <taxon>Halosauridae</taxon>
        <taxon>Aldrovandia</taxon>
    </lineage>
</organism>
<evidence type="ECO:0000256" key="1">
    <source>
        <dbReference type="ARBA" id="ARBA00004138"/>
    </source>
</evidence>
<accession>A0AAD7WDF8</accession>
<dbReference type="GO" id="GO:0097546">
    <property type="term" value="C:ciliary base"/>
    <property type="evidence" value="ECO:0007669"/>
    <property type="project" value="TreeGrafter"/>
</dbReference>
<keyword evidence="9" id="KW-1185">Reference proteome</keyword>
<evidence type="ECO:0000256" key="5">
    <source>
        <dbReference type="ARBA" id="ARBA00023273"/>
    </source>
</evidence>
<dbReference type="Proteomes" id="UP001221898">
    <property type="component" value="Unassembled WGS sequence"/>
</dbReference>
<evidence type="ECO:0000313" key="9">
    <source>
        <dbReference type="Proteomes" id="UP001221898"/>
    </source>
</evidence>
<evidence type="ECO:0000256" key="4">
    <source>
        <dbReference type="ARBA" id="ARBA00023212"/>
    </source>
</evidence>
<keyword evidence="5" id="KW-0966">Cell projection</keyword>
<keyword evidence="3" id="KW-0963">Cytoplasm</keyword>
<reference evidence="8" key="1">
    <citation type="journal article" date="2023" name="Science">
        <title>Genome structures resolve the early diversification of teleost fishes.</title>
        <authorList>
            <person name="Parey E."/>
            <person name="Louis A."/>
            <person name="Montfort J."/>
            <person name="Bouchez O."/>
            <person name="Roques C."/>
            <person name="Iampietro C."/>
            <person name="Lluch J."/>
            <person name="Castinel A."/>
            <person name="Donnadieu C."/>
            <person name="Desvignes T."/>
            <person name="Floi Bucao C."/>
            <person name="Jouanno E."/>
            <person name="Wen M."/>
            <person name="Mejri S."/>
            <person name="Dirks R."/>
            <person name="Jansen H."/>
            <person name="Henkel C."/>
            <person name="Chen W.J."/>
            <person name="Zahm M."/>
            <person name="Cabau C."/>
            <person name="Klopp C."/>
            <person name="Thompson A.W."/>
            <person name="Robinson-Rechavi M."/>
            <person name="Braasch I."/>
            <person name="Lecointre G."/>
            <person name="Bobe J."/>
            <person name="Postlethwait J.H."/>
            <person name="Berthelot C."/>
            <person name="Roest Crollius H."/>
            <person name="Guiguen Y."/>
        </authorList>
    </citation>
    <scope>NUCLEOTIDE SEQUENCE</scope>
    <source>
        <strain evidence="8">NC1722</strain>
    </source>
</reference>